<feature type="transmembrane region" description="Helical" evidence="8">
    <location>
        <begin position="338"/>
        <end position="360"/>
    </location>
</feature>
<dbReference type="PANTHER" id="PTHR23522">
    <property type="entry name" value="BLL5896 PROTEIN"/>
    <property type="match status" value="1"/>
</dbReference>
<proteinExistence type="predicted"/>
<evidence type="ECO:0000256" key="5">
    <source>
        <dbReference type="ARBA" id="ARBA00022692"/>
    </source>
</evidence>
<evidence type="ECO:0000256" key="3">
    <source>
        <dbReference type="ARBA" id="ARBA00022475"/>
    </source>
</evidence>
<feature type="transmembrane region" description="Helical" evidence="8">
    <location>
        <begin position="76"/>
        <end position="95"/>
    </location>
</feature>
<sequence>MTTTSLREWKRSLLLLKLFLFFLYGSISILLSYFPVYFKEIGYSTVTIGLLMAGGPFVAIFANPFWAYWGDRLQNIRLILILMLIGNLLAVQFVFQLHAPALVLTAMLIFFLFQTPSFSQSNSLILATISDSPVKFGGIRAWGSLGYAIMAGLAGPIIALTGIEQLWIFYSLMLLCTLIFLLLFPKPKVPESSRGLRGSYLSNVLGNRFFLIFLSLGLLLAVPNAMNQTFVSLYIVELGGSLALIGYSALLTAIFELPVFLLLDRYLKPNKRTMIACLVGVSLLFSLRWFLMSQVTSPVSLLAVQTLHCVTFGIYYYIGTMLTAHIIPDRYRASGQALFTLVFSGLAGIIAGTLGGWLFQTWGASSMYQVSTAITLASMLGFTFMWFMIRGKNPNN</sequence>
<dbReference type="GO" id="GO:0005886">
    <property type="term" value="C:plasma membrane"/>
    <property type="evidence" value="ECO:0007669"/>
    <property type="project" value="UniProtKB-SubCell"/>
</dbReference>
<dbReference type="PANTHER" id="PTHR23522:SF10">
    <property type="entry name" value="3-PHENYLPROPIONIC ACID TRANSPORTER-RELATED"/>
    <property type="match status" value="1"/>
</dbReference>
<dbReference type="RefSeq" id="WP_143850426.1">
    <property type="nucleotide sequence ID" value="NZ_VLXZ01000017.1"/>
</dbReference>
<keyword evidence="7 8" id="KW-0472">Membrane</keyword>
<dbReference type="InterPro" id="IPR036259">
    <property type="entry name" value="MFS_trans_sf"/>
</dbReference>
<evidence type="ECO:0000313" key="10">
    <source>
        <dbReference type="EMBL" id="TSB44907.1"/>
    </source>
</evidence>
<keyword evidence="6 8" id="KW-1133">Transmembrane helix</keyword>
<feature type="transmembrane region" description="Helical" evidence="8">
    <location>
        <begin position="101"/>
        <end position="118"/>
    </location>
</feature>
<dbReference type="InterPro" id="IPR024989">
    <property type="entry name" value="MFS_assoc_dom"/>
</dbReference>
<keyword evidence="5 8" id="KW-0812">Transmembrane</keyword>
<keyword evidence="3" id="KW-1003">Cell membrane</keyword>
<evidence type="ECO:0000256" key="1">
    <source>
        <dbReference type="ARBA" id="ARBA00004429"/>
    </source>
</evidence>
<dbReference type="OrthoDB" id="1650886at2"/>
<evidence type="ECO:0000313" key="11">
    <source>
        <dbReference type="Proteomes" id="UP000318521"/>
    </source>
</evidence>
<dbReference type="EMBL" id="VLXZ01000017">
    <property type="protein sequence ID" value="TSB44907.1"/>
    <property type="molecule type" value="Genomic_DNA"/>
</dbReference>
<accession>A0A553ZTW4</accession>
<comment type="caution">
    <text evidence="10">The sequence shown here is derived from an EMBL/GenBank/DDBJ whole genome shotgun (WGS) entry which is preliminary data.</text>
</comment>
<keyword evidence="4" id="KW-0997">Cell inner membrane</keyword>
<organism evidence="10 11">
    <name type="scientific">Alkalicoccobacillus porphyridii</name>
    <dbReference type="NCBI Taxonomy" id="2597270"/>
    <lineage>
        <taxon>Bacteria</taxon>
        <taxon>Bacillati</taxon>
        <taxon>Bacillota</taxon>
        <taxon>Bacilli</taxon>
        <taxon>Bacillales</taxon>
        <taxon>Bacillaceae</taxon>
        <taxon>Alkalicoccobacillus</taxon>
    </lineage>
</organism>
<evidence type="ECO:0000259" key="9">
    <source>
        <dbReference type="Pfam" id="PF12832"/>
    </source>
</evidence>
<feature type="transmembrane region" description="Helical" evidence="8">
    <location>
        <begin position="46"/>
        <end position="69"/>
    </location>
</feature>
<feature type="transmembrane region" description="Helical" evidence="8">
    <location>
        <begin position="166"/>
        <end position="184"/>
    </location>
</feature>
<dbReference type="SUPFAM" id="SSF103473">
    <property type="entry name" value="MFS general substrate transporter"/>
    <property type="match status" value="1"/>
</dbReference>
<feature type="domain" description="Major facilitator superfamily associated" evidence="9">
    <location>
        <begin position="14"/>
        <end position="370"/>
    </location>
</feature>
<feature type="transmembrane region" description="Helical" evidence="8">
    <location>
        <begin position="139"/>
        <end position="160"/>
    </location>
</feature>
<dbReference type="Proteomes" id="UP000318521">
    <property type="component" value="Unassembled WGS sequence"/>
</dbReference>
<dbReference type="GO" id="GO:0030395">
    <property type="term" value="F:lactose binding"/>
    <property type="evidence" value="ECO:0007669"/>
    <property type="project" value="TreeGrafter"/>
</dbReference>
<dbReference type="GO" id="GO:0015528">
    <property type="term" value="F:lactose:proton symporter activity"/>
    <property type="evidence" value="ECO:0007669"/>
    <property type="project" value="TreeGrafter"/>
</dbReference>
<evidence type="ECO:0000256" key="6">
    <source>
        <dbReference type="ARBA" id="ARBA00022989"/>
    </source>
</evidence>
<feature type="transmembrane region" description="Helical" evidence="8">
    <location>
        <begin position="298"/>
        <end position="318"/>
    </location>
</feature>
<evidence type="ECO:0000256" key="7">
    <source>
        <dbReference type="ARBA" id="ARBA00023136"/>
    </source>
</evidence>
<evidence type="ECO:0000256" key="2">
    <source>
        <dbReference type="ARBA" id="ARBA00022448"/>
    </source>
</evidence>
<dbReference type="AlphaFoldDB" id="A0A553ZTW4"/>
<feature type="transmembrane region" description="Helical" evidence="8">
    <location>
        <begin position="366"/>
        <end position="389"/>
    </location>
</feature>
<protein>
    <submittedName>
        <fullName evidence="10">MFS transporter</fullName>
    </submittedName>
</protein>
<comment type="subcellular location">
    <subcellularLocation>
        <location evidence="1">Cell inner membrane</location>
        <topology evidence="1">Multi-pass membrane protein</topology>
    </subcellularLocation>
</comment>
<keyword evidence="11" id="KW-1185">Reference proteome</keyword>
<keyword evidence="2" id="KW-0813">Transport</keyword>
<feature type="transmembrane region" description="Helical" evidence="8">
    <location>
        <begin position="12"/>
        <end position="34"/>
    </location>
</feature>
<dbReference type="Gene3D" id="1.20.1250.20">
    <property type="entry name" value="MFS general substrate transporter like domains"/>
    <property type="match status" value="2"/>
</dbReference>
<name>A0A553ZTW4_9BACI</name>
<reference evidence="10 11" key="1">
    <citation type="submission" date="2019-07" db="EMBL/GenBank/DDBJ databases">
        <authorList>
            <person name="Park Y.J."/>
            <person name="Jeong S.E."/>
            <person name="Jung H.S."/>
        </authorList>
    </citation>
    <scope>NUCLEOTIDE SEQUENCE [LARGE SCALE GENOMIC DNA]</scope>
    <source>
        <strain evidence="11">P16(2019)</strain>
    </source>
</reference>
<gene>
    <name evidence="10" type="ORF">FN960_18840</name>
</gene>
<evidence type="ECO:0000256" key="8">
    <source>
        <dbReference type="SAM" id="Phobius"/>
    </source>
</evidence>
<feature type="transmembrane region" description="Helical" evidence="8">
    <location>
        <begin position="275"/>
        <end position="292"/>
    </location>
</feature>
<feature type="transmembrane region" description="Helical" evidence="8">
    <location>
        <begin position="242"/>
        <end position="263"/>
    </location>
</feature>
<evidence type="ECO:0000256" key="4">
    <source>
        <dbReference type="ARBA" id="ARBA00022519"/>
    </source>
</evidence>
<dbReference type="Pfam" id="PF12832">
    <property type="entry name" value="MFS_1_like"/>
    <property type="match status" value="1"/>
</dbReference>
<feature type="transmembrane region" description="Helical" evidence="8">
    <location>
        <begin position="205"/>
        <end position="222"/>
    </location>
</feature>